<dbReference type="AlphaFoldDB" id="A0A1I0P7B4"/>
<reference evidence="2" key="1">
    <citation type="submission" date="2016-10" db="EMBL/GenBank/DDBJ databases">
        <authorList>
            <person name="Varghese N."/>
        </authorList>
    </citation>
    <scope>NUCLEOTIDE SEQUENCE [LARGE SCALE GENOMIC DNA]</scope>
    <source>
        <strain evidence="2">CGMCC 1.12284</strain>
    </source>
</reference>
<evidence type="ECO:0000313" key="1">
    <source>
        <dbReference type="EMBL" id="SEW10246.1"/>
    </source>
</evidence>
<proteinExistence type="predicted"/>
<protein>
    <submittedName>
        <fullName evidence="1">Uncharacterized protein</fullName>
    </submittedName>
</protein>
<dbReference type="Proteomes" id="UP000183275">
    <property type="component" value="Unassembled WGS sequence"/>
</dbReference>
<accession>A0A1I0P7B4</accession>
<dbReference type="RefSeq" id="WP_049992283.1">
    <property type="nucleotide sequence ID" value="NZ_FOIS01000003.1"/>
</dbReference>
<organism evidence="1 2">
    <name type="scientific">Natrinema salifodinae</name>
    <dbReference type="NCBI Taxonomy" id="1202768"/>
    <lineage>
        <taxon>Archaea</taxon>
        <taxon>Methanobacteriati</taxon>
        <taxon>Methanobacteriota</taxon>
        <taxon>Stenosarchaea group</taxon>
        <taxon>Halobacteria</taxon>
        <taxon>Halobacteriales</taxon>
        <taxon>Natrialbaceae</taxon>
        <taxon>Natrinema</taxon>
    </lineage>
</organism>
<dbReference type="OrthoDB" id="204229at2157"/>
<name>A0A1I0P7B4_9EURY</name>
<dbReference type="STRING" id="1202768.SAMN05216285_2240"/>
<keyword evidence="2" id="KW-1185">Reference proteome</keyword>
<evidence type="ECO:0000313" key="2">
    <source>
        <dbReference type="Proteomes" id="UP000183275"/>
    </source>
</evidence>
<dbReference type="eggNOG" id="arCOG10640">
    <property type="taxonomic scope" value="Archaea"/>
</dbReference>
<gene>
    <name evidence="1" type="ORF">SAMN05216285_2240</name>
</gene>
<dbReference type="EMBL" id="FOIS01000003">
    <property type="protein sequence ID" value="SEW10246.1"/>
    <property type="molecule type" value="Genomic_DNA"/>
</dbReference>
<sequence length="383" mass="42080">MGDLQLYTLVVPQDSQSGLSAQLQQQLATAGILGQDGGIVEQLSSEPGDQTITGLYRARYAGKMADELEELAQASGFDEIPLAGLDEATSKDGYYAIQDADVEQVQPHTTEVQRFDLSLTKKGTRNDHWRALETNRRQLDHEFGNSTSPVRVGVPAIASKVQWYNPEDQARAPASSIETRSAELGDVEIYDVDDGEAAVGTSTPTLLYEIAYTDEELADCRVYDTLGHGSKLDANGDLQWQKLFSTQHDFDAPIVMDNGRIRLRLDEPNGTLEAEEWDATNEVWSTVGLEADQPSTVELFDVDLTGVAMVRDQAQLTFDVDGELFALDAIVNRGYDDVQFTIPENENGPIDPDLEDWLSPIASTLVVDPNASKGLVARNEVRR</sequence>